<dbReference type="InterPro" id="IPR015422">
    <property type="entry name" value="PyrdxlP-dep_Trfase_small"/>
</dbReference>
<dbReference type="PANTHER" id="PTHR13693:SF77">
    <property type="entry name" value="8-AMINO-7-OXONONANOATE SYNTHASE"/>
    <property type="match status" value="1"/>
</dbReference>
<dbReference type="GO" id="GO:0016740">
    <property type="term" value="F:transferase activity"/>
    <property type="evidence" value="ECO:0007669"/>
    <property type="project" value="UniProtKB-KW"/>
</dbReference>
<sequence length="364" mass="39561">MLPLPLQKKMEARAAQGALRELKLSAPSVDFCSNDYLGIARGHLLAHDPVLSGGSTGSRLLAGNYPLLSIVEGEIAAFHEAEAALMYNSGYDANVGLLSSILQKEDTILYDSLSHASIRDGIRLSFARAYSFQHNDMADLERLLQKVTGADGPRGAVYVVTETLFSMDGDCCPLDELDALCRRYDAWLIVDEAHATGVIGERGEGLVQKKHRCFARVHTFGKALGCHGAVVLGSADLKQYLVNFSRSLIYTTALPPVAADLVRKSYGVFPGMTAERAHLHALAAHFQAMDLPYARLKSATPIQAVIVPGNDEVRRVAAALQTSGLDVRPIQYPTVPQGTERLRIVLHAYNSVEEVELLGRLLKN</sequence>
<evidence type="ECO:0000256" key="5">
    <source>
        <dbReference type="ARBA" id="ARBA00022898"/>
    </source>
</evidence>
<organism evidence="8 9">
    <name type="scientific">Dinghuibacter silviterrae</name>
    <dbReference type="NCBI Taxonomy" id="1539049"/>
    <lineage>
        <taxon>Bacteria</taxon>
        <taxon>Pseudomonadati</taxon>
        <taxon>Bacteroidota</taxon>
        <taxon>Chitinophagia</taxon>
        <taxon>Chitinophagales</taxon>
        <taxon>Chitinophagaceae</taxon>
        <taxon>Dinghuibacter</taxon>
    </lineage>
</organism>
<dbReference type="InterPro" id="IPR001917">
    <property type="entry name" value="Aminotrans_II_pyridoxalP_BS"/>
</dbReference>
<evidence type="ECO:0000256" key="6">
    <source>
        <dbReference type="RuleBase" id="RU003693"/>
    </source>
</evidence>
<name>A0A4R8DWE1_9BACT</name>
<dbReference type="InterPro" id="IPR015421">
    <property type="entry name" value="PyrdxlP-dep_Trfase_major"/>
</dbReference>
<evidence type="ECO:0000256" key="2">
    <source>
        <dbReference type="ARBA" id="ARBA00005189"/>
    </source>
</evidence>
<evidence type="ECO:0000313" key="8">
    <source>
        <dbReference type="EMBL" id="TDX02258.1"/>
    </source>
</evidence>
<comment type="caution">
    <text evidence="8">The sequence shown here is derived from an EMBL/GenBank/DDBJ whole genome shotgun (WGS) entry which is preliminary data.</text>
</comment>
<dbReference type="PANTHER" id="PTHR13693">
    <property type="entry name" value="CLASS II AMINOTRANSFERASE/8-AMINO-7-OXONONANOATE SYNTHASE"/>
    <property type="match status" value="1"/>
</dbReference>
<dbReference type="InterPro" id="IPR015424">
    <property type="entry name" value="PyrdxlP-dep_Trfase"/>
</dbReference>
<evidence type="ECO:0000256" key="1">
    <source>
        <dbReference type="ARBA" id="ARBA00001933"/>
    </source>
</evidence>
<dbReference type="InterPro" id="IPR050087">
    <property type="entry name" value="AON_synthase_class-II"/>
</dbReference>
<evidence type="ECO:0000259" key="7">
    <source>
        <dbReference type="Pfam" id="PF00155"/>
    </source>
</evidence>
<dbReference type="InterPro" id="IPR004839">
    <property type="entry name" value="Aminotransferase_I/II_large"/>
</dbReference>
<dbReference type="Proteomes" id="UP000294498">
    <property type="component" value="Unassembled WGS sequence"/>
</dbReference>
<reference evidence="8 9" key="1">
    <citation type="submission" date="2019-03" db="EMBL/GenBank/DDBJ databases">
        <title>Genomic Encyclopedia of Type Strains, Phase IV (KMG-IV): sequencing the most valuable type-strain genomes for metagenomic binning, comparative biology and taxonomic classification.</title>
        <authorList>
            <person name="Goeker M."/>
        </authorList>
    </citation>
    <scope>NUCLEOTIDE SEQUENCE [LARGE SCALE GENOMIC DNA]</scope>
    <source>
        <strain evidence="8 9">DSM 100059</strain>
    </source>
</reference>
<dbReference type="Gene3D" id="3.40.640.10">
    <property type="entry name" value="Type I PLP-dependent aspartate aminotransferase-like (Major domain)"/>
    <property type="match status" value="1"/>
</dbReference>
<gene>
    <name evidence="8" type="ORF">EDB95_3313</name>
</gene>
<dbReference type="OrthoDB" id="9807157at2"/>
<evidence type="ECO:0000256" key="3">
    <source>
        <dbReference type="ARBA" id="ARBA00010008"/>
    </source>
</evidence>
<dbReference type="GO" id="GO:0030170">
    <property type="term" value="F:pyridoxal phosphate binding"/>
    <property type="evidence" value="ECO:0007669"/>
    <property type="project" value="InterPro"/>
</dbReference>
<accession>A0A4R8DWE1</accession>
<keyword evidence="9" id="KW-1185">Reference proteome</keyword>
<comment type="pathway">
    <text evidence="2">Lipid metabolism.</text>
</comment>
<protein>
    <submittedName>
        <fullName evidence="8">8-amino-7-oxononanoate synthase</fullName>
    </submittedName>
</protein>
<evidence type="ECO:0000256" key="4">
    <source>
        <dbReference type="ARBA" id="ARBA00022679"/>
    </source>
</evidence>
<proteinExistence type="inferred from homology"/>
<keyword evidence="5 6" id="KW-0663">Pyridoxal phosphate</keyword>
<dbReference type="Pfam" id="PF00155">
    <property type="entry name" value="Aminotran_1_2"/>
    <property type="match status" value="1"/>
</dbReference>
<dbReference type="AlphaFoldDB" id="A0A4R8DWE1"/>
<keyword evidence="4" id="KW-0808">Transferase</keyword>
<dbReference type="Gene3D" id="3.90.1150.10">
    <property type="entry name" value="Aspartate Aminotransferase, domain 1"/>
    <property type="match status" value="1"/>
</dbReference>
<dbReference type="EMBL" id="SODV01000001">
    <property type="protein sequence ID" value="TDX02258.1"/>
    <property type="molecule type" value="Genomic_DNA"/>
</dbReference>
<dbReference type="PROSITE" id="PS00599">
    <property type="entry name" value="AA_TRANSFER_CLASS_2"/>
    <property type="match status" value="1"/>
</dbReference>
<evidence type="ECO:0000313" key="9">
    <source>
        <dbReference type="Proteomes" id="UP000294498"/>
    </source>
</evidence>
<dbReference type="RefSeq" id="WP_133994879.1">
    <property type="nucleotide sequence ID" value="NZ_SODV01000001.1"/>
</dbReference>
<comment type="cofactor">
    <cofactor evidence="1 6">
        <name>pyridoxal 5'-phosphate</name>
        <dbReference type="ChEBI" id="CHEBI:597326"/>
    </cofactor>
</comment>
<feature type="domain" description="Aminotransferase class I/classII large" evidence="7">
    <location>
        <begin position="29"/>
        <end position="356"/>
    </location>
</feature>
<dbReference type="SUPFAM" id="SSF53383">
    <property type="entry name" value="PLP-dependent transferases"/>
    <property type="match status" value="1"/>
</dbReference>
<comment type="similarity">
    <text evidence="3">Belongs to the class-II pyridoxal-phosphate-dependent aminotransferase family. BioF subfamily.</text>
</comment>